<protein>
    <submittedName>
        <fullName evidence="1">Uncharacterized protein</fullName>
    </submittedName>
</protein>
<dbReference type="AlphaFoldDB" id="A0A161SFJ8"/>
<sequence>MDEKNTTQSGVLKDYFNFLPGFVQKEYPEIMQSADGKRVLDLIEQIQSHFSKQS</sequence>
<evidence type="ECO:0000313" key="2">
    <source>
        <dbReference type="Proteomes" id="UP000076482"/>
    </source>
</evidence>
<evidence type="ECO:0000313" key="1">
    <source>
        <dbReference type="EMBL" id="KZD71158.1"/>
    </source>
</evidence>
<dbReference type="PATRIC" id="fig|1396.535.peg.956"/>
<organism evidence="1 2">
    <name type="scientific">Bacillus cereus</name>
    <dbReference type="NCBI Taxonomy" id="1396"/>
    <lineage>
        <taxon>Bacteria</taxon>
        <taxon>Bacillati</taxon>
        <taxon>Bacillota</taxon>
        <taxon>Bacilli</taxon>
        <taxon>Bacillales</taxon>
        <taxon>Bacillaceae</taxon>
        <taxon>Bacillus</taxon>
        <taxon>Bacillus cereus group</taxon>
    </lineage>
</organism>
<gene>
    <name evidence="1" type="ORF">B4088_0888</name>
</gene>
<comment type="caution">
    <text evidence="1">The sequence shown here is derived from an EMBL/GenBank/DDBJ whole genome shotgun (WGS) entry which is preliminary data.</text>
</comment>
<dbReference type="Proteomes" id="UP000076482">
    <property type="component" value="Unassembled WGS sequence"/>
</dbReference>
<proteinExistence type="predicted"/>
<dbReference type="RefSeq" id="WP_161940826.1">
    <property type="nucleotide sequence ID" value="NZ_LJKE01000020.1"/>
</dbReference>
<reference evidence="1 2" key="1">
    <citation type="submission" date="2015-09" db="EMBL/GenBank/DDBJ databases">
        <title>Bacillus cereus food isolates.</title>
        <authorList>
            <person name="Boekhorst J."/>
        </authorList>
    </citation>
    <scope>NUCLEOTIDE SEQUENCE [LARGE SCALE GENOMIC DNA]</scope>
    <source>
        <strain evidence="1 2">B4088</strain>
    </source>
</reference>
<accession>A0A161SFJ8</accession>
<dbReference type="EMBL" id="LJKE01000020">
    <property type="protein sequence ID" value="KZD71158.1"/>
    <property type="molecule type" value="Genomic_DNA"/>
</dbReference>
<name>A0A161SFJ8_BACCE</name>